<dbReference type="PANTHER" id="PTHR45772">
    <property type="entry name" value="CONSERVED COMPONENT OF ABC TRANSPORTER FOR NATURAL AMINO ACIDS-RELATED"/>
    <property type="match status" value="1"/>
</dbReference>
<dbReference type="Pfam" id="PF00005">
    <property type="entry name" value="ABC_tran"/>
    <property type="match status" value="1"/>
</dbReference>
<sequence length="256" mass="28225">MILEATGLTKKYKGLTAVDSYRIQIKPGQIHGLIGPNGAGKTTVFNMLTSLVQPTEGKVFFQGNDISGKRPDEIAALGLARTFQNIRLFKGLTVLENVMVAAQIHKRSGLWATLLRFPSFALEEKNIRSEAENLLESVGLEDVRDVKAGSLPYGSQRKLEIARALALRPSLLLLDEPAAGMNHSESAELTSLIRDIRDRYDLSILLIEHDIPFVMNLCDHLQVLSYGKLIAEGDPQTVRSHPEVIEAYLGRSAEHA</sequence>
<proteinExistence type="predicted"/>
<evidence type="ECO:0000259" key="4">
    <source>
        <dbReference type="PROSITE" id="PS50893"/>
    </source>
</evidence>
<keyword evidence="6" id="KW-1185">Reference proteome</keyword>
<evidence type="ECO:0000256" key="1">
    <source>
        <dbReference type="ARBA" id="ARBA00022448"/>
    </source>
</evidence>
<dbReference type="SMART" id="SM00382">
    <property type="entry name" value="AAA"/>
    <property type="match status" value="1"/>
</dbReference>
<dbReference type="CDD" id="cd03219">
    <property type="entry name" value="ABC_Mj1267_LivG_branched"/>
    <property type="match status" value="1"/>
</dbReference>
<dbReference type="InterPro" id="IPR027417">
    <property type="entry name" value="P-loop_NTPase"/>
</dbReference>
<reference evidence="6" key="1">
    <citation type="journal article" date="2019" name="Int. J. Syst. Evol. Microbiol.">
        <title>The Global Catalogue of Microorganisms (GCM) 10K type strain sequencing project: providing services to taxonomists for standard genome sequencing and annotation.</title>
        <authorList>
            <consortium name="The Broad Institute Genomics Platform"/>
            <consortium name="The Broad Institute Genome Sequencing Center for Infectious Disease"/>
            <person name="Wu L."/>
            <person name="Ma J."/>
        </authorList>
    </citation>
    <scope>NUCLEOTIDE SEQUENCE [LARGE SCALE GENOMIC DNA]</scope>
    <source>
        <strain evidence="6">CCUG 48216</strain>
    </source>
</reference>
<dbReference type="Gene3D" id="3.40.50.300">
    <property type="entry name" value="P-loop containing nucleotide triphosphate hydrolases"/>
    <property type="match status" value="1"/>
</dbReference>
<evidence type="ECO:0000256" key="2">
    <source>
        <dbReference type="ARBA" id="ARBA00022741"/>
    </source>
</evidence>
<dbReference type="RefSeq" id="WP_240268968.1">
    <property type="nucleotide sequence ID" value="NZ_JAKSXN010000018.1"/>
</dbReference>
<dbReference type="InterPro" id="IPR032823">
    <property type="entry name" value="BCA_ABC_TP_C"/>
</dbReference>
<keyword evidence="3 5" id="KW-0067">ATP-binding</keyword>
<keyword evidence="2" id="KW-0547">Nucleotide-binding</keyword>
<feature type="domain" description="ABC transporter" evidence="4">
    <location>
        <begin position="3"/>
        <end position="251"/>
    </location>
</feature>
<dbReference type="InterPro" id="IPR003593">
    <property type="entry name" value="AAA+_ATPase"/>
</dbReference>
<accession>A0ABW3SD92</accession>
<dbReference type="Proteomes" id="UP001597211">
    <property type="component" value="Unassembled WGS sequence"/>
</dbReference>
<dbReference type="EMBL" id="JBHTKZ010000018">
    <property type="protein sequence ID" value="MFD1181925.1"/>
    <property type="molecule type" value="Genomic_DNA"/>
</dbReference>
<evidence type="ECO:0000313" key="6">
    <source>
        <dbReference type="Proteomes" id="UP001597211"/>
    </source>
</evidence>
<dbReference type="InterPro" id="IPR003439">
    <property type="entry name" value="ABC_transporter-like_ATP-bd"/>
</dbReference>
<evidence type="ECO:0000313" key="5">
    <source>
        <dbReference type="EMBL" id="MFD1181925.1"/>
    </source>
</evidence>
<dbReference type="Pfam" id="PF12399">
    <property type="entry name" value="BCA_ABC_TP_C"/>
    <property type="match status" value="1"/>
</dbReference>
<comment type="caution">
    <text evidence="5">The sequence shown here is derived from an EMBL/GenBank/DDBJ whole genome shotgun (WGS) entry which is preliminary data.</text>
</comment>
<dbReference type="SUPFAM" id="SSF52540">
    <property type="entry name" value="P-loop containing nucleoside triphosphate hydrolases"/>
    <property type="match status" value="1"/>
</dbReference>
<gene>
    <name evidence="5" type="ORF">ACFQ2Z_11185</name>
</gene>
<evidence type="ECO:0000256" key="3">
    <source>
        <dbReference type="ARBA" id="ARBA00022840"/>
    </source>
</evidence>
<organism evidence="5 6">
    <name type="scientific">Paenibacillus timonensis</name>
    <dbReference type="NCBI Taxonomy" id="225915"/>
    <lineage>
        <taxon>Bacteria</taxon>
        <taxon>Bacillati</taxon>
        <taxon>Bacillota</taxon>
        <taxon>Bacilli</taxon>
        <taxon>Bacillales</taxon>
        <taxon>Paenibacillaceae</taxon>
        <taxon>Paenibacillus</taxon>
    </lineage>
</organism>
<protein>
    <submittedName>
        <fullName evidence="5">ABC transporter ATP-binding protein</fullName>
    </submittedName>
</protein>
<keyword evidence="1" id="KW-0813">Transport</keyword>
<dbReference type="InterPro" id="IPR051120">
    <property type="entry name" value="ABC_AA/LPS_Transport"/>
</dbReference>
<dbReference type="GO" id="GO:0005524">
    <property type="term" value="F:ATP binding"/>
    <property type="evidence" value="ECO:0007669"/>
    <property type="project" value="UniProtKB-KW"/>
</dbReference>
<dbReference type="PROSITE" id="PS50893">
    <property type="entry name" value="ABC_TRANSPORTER_2"/>
    <property type="match status" value="1"/>
</dbReference>
<name>A0ABW3SD92_9BACL</name>
<dbReference type="PANTHER" id="PTHR45772:SF7">
    <property type="entry name" value="AMINO ACID ABC TRANSPORTER ATP-BINDING PROTEIN"/>
    <property type="match status" value="1"/>
</dbReference>